<gene>
    <name evidence="1" type="ORF">GMD78_12110</name>
</gene>
<reference evidence="1 2" key="1">
    <citation type="submission" date="2019-11" db="EMBL/GenBank/DDBJ databases">
        <authorList>
            <person name="Li X."/>
        </authorList>
    </citation>
    <scope>NUCLEOTIDE SEQUENCE [LARGE SCALE GENOMIC DNA]</scope>
    <source>
        <strain evidence="1 2">L9</strain>
    </source>
</reference>
<keyword evidence="2" id="KW-1185">Reference proteome</keyword>
<evidence type="ECO:0000313" key="2">
    <source>
        <dbReference type="Proteomes" id="UP000469125"/>
    </source>
</evidence>
<evidence type="ECO:0000313" key="1">
    <source>
        <dbReference type="EMBL" id="MUK89118.1"/>
    </source>
</evidence>
<dbReference type="EMBL" id="WOCA01000009">
    <property type="protein sequence ID" value="MUK89118.1"/>
    <property type="molecule type" value="Genomic_DNA"/>
</dbReference>
<sequence>MDQLTFKRVGYVKVQVRNKILNRSDSIKVIRAFKYGLFRIGQQITINPKDKWDFHLYKNIIKLGEVS</sequence>
<organism evidence="1 2">
    <name type="scientific">Ornithinibacillus caprae</name>
    <dbReference type="NCBI Taxonomy" id="2678566"/>
    <lineage>
        <taxon>Bacteria</taxon>
        <taxon>Bacillati</taxon>
        <taxon>Bacillota</taxon>
        <taxon>Bacilli</taxon>
        <taxon>Bacillales</taxon>
        <taxon>Bacillaceae</taxon>
        <taxon>Ornithinibacillus</taxon>
    </lineage>
</organism>
<dbReference type="AlphaFoldDB" id="A0A6N8FNW8"/>
<dbReference type="RefSeq" id="WP_155669096.1">
    <property type="nucleotide sequence ID" value="NZ_WOCA01000009.1"/>
</dbReference>
<accession>A0A6N8FNW8</accession>
<comment type="caution">
    <text evidence="1">The sequence shown here is derived from an EMBL/GenBank/DDBJ whole genome shotgun (WGS) entry which is preliminary data.</text>
</comment>
<name>A0A6N8FNW8_9BACI</name>
<protein>
    <submittedName>
        <fullName evidence="1">Uncharacterized protein</fullName>
    </submittedName>
</protein>
<dbReference type="Proteomes" id="UP000469125">
    <property type="component" value="Unassembled WGS sequence"/>
</dbReference>
<proteinExistence type="predicted"/>